<dbReference type="HOGENOM" id="CLU_2847010_0_0_5"/>
<proteinExistence type="predicted"/>
<sequence length="65" mass="7058">MSGRATPGREDRVLPDFFGGFLSPPLRPELSFEGGRWEFDEVFLGLPTSASNSSTRAAKRSINAA</sequence>
<reference evidence="1 2" key="1">
    <citation type="submission" date="2012-02" db="EMBL/GenBank/DDBJ databases">
        <title>Shotgun genome sequence of Phaeospirillum photometricum DSM 122.</title>
        <authorList>
            <person name="Duquesne K."/>
            <person name="Sturgis J."/>
        </authorList>
    </citation>
    <scope>NUCLEOTIDE SEQUENCE [LARGE SCALE GENOMIC DNA]</scope>
    <source>
        <strain evidence="2">DSM122</strain>
    </source>
</reference>
<evidence type="ECO:0000313" key="1">
    <source>
        <dbReference type="EMBL" id="CCG09470.1"/>
    </source>
</evidence>
<dbReference type="KEGG" id="rpm:RSPPHO_02844"/>
<organism evidence="1 2">
    <name type="scientific">Pararhodospirillum photometricum DSM 122</name>
    <dbReference type="NCBI Taxonomy" id="1150469"/>
    <lineage>
        <taxon>Bacteria</taxon>
        <taxon>Pseudomonadati</taxon>
        <taxon>Pseudomonadota</taxon>
        <taxon>Alphaproteobacteria</taxon>
        <taxon>Rhodospirillales</taxon>
        <taxon>Rhodospirillaceae</taxon>
        <taxon>Pararhodospirillum</taxon>
    </lineage>
</organism>
<dbReference type="Proteomes" id="UP000033220">
    <property type="component" value="Chromosome DSM 122"/>
</dbReference>
<name>H6SPE5_PARPM</name>
<dbReference type="EMBL" id="HE663493">
    <property type="protein sequence ID" value="CCG09470.1"/>
    <property type="molecule type" value="Genomic_DNA"/>
</dbReference>
<keyword evidence="2" id="KW-1185">Reference proteome</keyword>
<dbReference type="AlphaFoldDB" id="H6SPE5"/>
<gene>
    <name evidence="1" type="ORF">RSPPHO_02844</name>
</gene>
<accession>H6SPE5</accession>
<protein>
    <submittedName>
        <fullName evidence="1">Uncharacterized protein</fullName>
    </submittedName>
</protein>
<evidence type="ECO:0000313" key="2">
    <source>
        <dbReference type="Proteomes" id="UP000033220"/>
    </source>
</evidence>